<evidence type="ECO:0000313" key="2">
    <source>
        <dbReference type="Proteomes" id="UP000785653"/>
    </source>
</evidence>
<dbReference type="Proteomes" id="UP000785653">
    <property type="component" value="Unassembled WGS sequence"/>
</dbReference>
<dbReference type="EMBL" id="JABZXS010000270">
    <property type="protein sequence ID" value="MBF1674340.1"/>
    <property type="molecule type" value="Genomic_DNA"/>
</dbReference>
<organism evidence="1 2">
    <name type="scientific">Rothia mucilaginosa</name>
    <dbReference type="NCBI Taxonomy" id="43675"/>
    <lineage>
        <taxon>Bacteria</taxon>
        <taxon>Bacillati</taxon>
        <taxon>Actinomycetota</taxon>
        <taxon>Actinomycetes</taxon>
        <taxon>Micrococcales</taxon>
        <taxon>Micrococcaceae</taxon>
        <taxon>Rothia</taxon>
    </lineage>
</organism>
<sequence>MLKKHPGRAVISDYVYERIIASNYGIGSENEPREWWVFSLIHGFFNGFETIRINQHLKVSVCPVTIDPAEARIKE</sequence>
<evidence type="ECO:0000313" key="1">
    <source>
        <dbReference type="EMBL" id="MBF1674340.1"/>
    </source>
</evidence>
<comment type="caution">
    <text evidence="1">The sequence shown here is derived from an EMBL/GenBank/DDBJ whole genome shotgun (WGS) entry which is preliminary data.</text>
</comment>
<protein>
    <submittedName>
        <fullName evidence="1">Uncharacterized protein</fullName>
    </submittedName>
</protein>
<proteinExistence type="predicted"/>
<dbReference type="AlphaFoldDB" id="A0A930LVD3"/>
<gene>
    <name evidence="1" type="ORF">HXO65_09105</name>
</gene>
<name>A0A930LVD3_9MICC</name>
<reference evidence="1" key="1">
    <citation type="submission" date="2020-04" db="EMBL/GenBank/DDBJ databases">
        <title>Deep metagenomics examines the oral microbiome during advanced dental caries in children, revealing novel taxa and co-occurrences with host molecules.</title>
        <authorList>
            <person name="Baker J.L."/>
            <person name="Morton J.T."/>
            <person name="Dinis M."/>
            <person name="Alvarez R."/>
            <person name="Tran N.C."/>
            <person name="Knight R."/>
            <person name="Edlund A."/>
        </authorList>
    </citation>
    <scope>NUCLEOTIDE SEQUENCE</scope>
    <source>
        <strain evidence="1">JCVI_47_bin.3</strain>
    </source>
</reference>
<accession>A0A930LVD3</accession>